<keyword evidence="4" id="KW-1185">Reference proteome</keyword>
<dbReference type="GO" id="GO:0000160">
    <property type="term" value="P:phosphorelay signal transduction system"/>
    <property type="evidence" value="ECO:0007669"/>
    <property type="project" value="InterPro"/>
</dbReference>
<dbReference type="PROSITE" id="PS50110">
    <property type="entry name" value="RESPONSE_REGULATORY"/>
    <property type="match status" value="1"/>
</dbReference>
<feature type="modified residue" description="4-aspartylphosphate" evidence="1">
    <location>
        <position position="64"/>
    </location>
</feature>
<dbReference type="Proteomes" id="UP000229433">
    <property type="component" value="Unassembled WGS sequence"/>
</dbReference>
<dbReference type="Gene3D" id="3.40.50.2300">
    <property type="match status" value="1"/>
</dbReference>
<dbReference type="EMBL" id="NQXA01000014">
    <property type="protein sequence ID" value="PHQ28417.1"/>
    <property type="molecule type" value="Genomic_DNA"/>
</dbReference>
<dbReference type="OrthoDB" id="651456at2"/>
<dbReference type="Pfam" id="PF00072">
    <property type="entry name" value="Response_reg"/>
    <property type="match status" value="1"/>
</dbReference>
<evidence type="ECO:0000313" key="3">
    <source>
        <dbReference type="EMBL" id="PHQ28417.1"/>
    </source>
</evidence>
<dbReference type="InterPro" id="IPR011006">
    <property type="entry name" value="CheY-like_superfamily"/>
</dbReference>
<reference evidence="3 4" key="1">
    <citation type="submission" date="2017-08" db="EMBL/GenBank/DDBJ databases">
        <title>The whole genome shortgun sequences of strain Leeuwenhoekiella nanhaiensis G18 from the South China Sea.</title>
        <authorList>
            <person name="Liu Q."/>
        </authorList>
    </citation>
    <scope>NUCLEOTIDE SEQUENCE [LARGE SCALE GENOMIC DNA]</scope>
    <source>
        <strain evidence="3 4">G18</strain>
    </source>
</reference>
<dbReference type="AlphaFoldDB" id="A0A2G1VNR6"/>
<dbReference type="InterPro" id="IPR001789">
    <property type="entry name" value="Sig_transdc_resp-reg_receiver"/>
</dbReference>
<proteinExistence type="predicted"/>
<dbReference type="RefSeq" id="WP_099647110.1">
    <property type="nucleotide sequence ID" value="NZ_KZ319296.1"/>
</dbReference>
<evidence type="ECO:0000259" key="2">
    <source>
        <dbReference type="PROSITE" id="PS50110"/>
    </source>
</evidence>
<dbReference type="SUPFAM" id="SSF52172">
    <property type="entry name" value="CheY-like"/>
    <property type="match status" value="1"/>
</dbReference>
<evidence type="ECO:0000256" key="1">
    <source>
        <dbReference type="PROSITE-ProRule" id="PRU00169"/>
    </source>
</evidence>
<keyword evidence="1" id="KW-0597">Phosphoprotein</keyword>
<name>A0A2G1VNR6_9FLAO</name>
<gene>
    <name evidence="3" type="ORF">CJ305_15000</name>
</gene>
<accession>A0A2G1VNR6</accession>
<evidence type="ECO:0000313" key="4">
    <source>
        <dbReference type="Proteomes" id="UP000229433"/>
    </source>
</evidence>
<organism evidence="3 4">
    <name type="scientific">Leeuwenhoekiella nanhaiensis</name>
    <dbReference type="NCBI Taxonomy" id="1655491"/>
    <lineage>
        <taxon>Bacteria</taxon>
        <taxon>Pseudomonadati</taxon>
        <taxon>Bacteroidota</taxon>
        <taxon>Flavobacteriia</taxon>
        <taxon>Flavobacteriales</taxon>
        <taxon>Flavobacteriaceae</taxon>
        <taxon>Leeuwenhoekiella</taxon>
    </lineage>
</organism>
<protein>
    <submittedName>
        <fullName evidence="3">Response regulator</fullName>
    </submittedName>
</protein>
<sequence>MRIVKVLIVEDHPLIVNAYKQAFEQIAQDKTVLFNIDVALNLDEAGAFYNNQSYMSKCDLVFLDVQLPVGSDKSLLSGEDLGLKIREKYPETKVAILTSLSDHYRLRSILKDIDPDALLLKGDLTPGELIRGIQSLISKPPYYTVTVLEHLRKNLVAEIDIDSTDRKLLYELSLSTKNTELCDILKLSKAGVEKRKRNLKILFEVEGESDRELILEARNRGFI</sequence>
<comment type="caution">
    <text evidence="3">The sequence shown here is derived from an EMBL/GenBank/DDBJ whole genome shotgun (WGS) entry which is preliminary data.</text>
</comment>
<feature type="domain" description="Response regulatory" evidence="2">
    <location>
        <begin position="5"/>
        <end position="136"/>
    </location>
</feature>